<evidence type="ECO:0000259" key="2">
    <source>
        <dbReference type="Pfam" id="PF02541"/>
    </source>
</evidence>
<dbReference type="PANTHER" id="PTHR30005:SF0">
    <property type="entry name" value="RETROGRADE REGULATION PROTEIN 2"/>
    <property type="match status" value="1"/>
</dbReference>
<reference evidence="3" key="1">
    <citation type="journal article" date="2013" name="Sci. Rep.">
        <title>Metagenomics uncovers a new group of low GC and ultra-small marine Actinobacteria.</title>
        <authorList>
            <person name="Ghai R."/>
            <person name="Mizuno C.M."/>
            <person name="Picazo A."/>
            <person name="Camacho A."/>
            <person name="Rodriguez-Valera F."/>
        </authorList>
    </citation>
    <scope>NUCLEOTIDE SEQUENCE</scope>
</reference>
<dbReference type="AlphaFoldDB" id="S5DSI3"/>
<feature type="domain" description="Ppx/GppA phosphatase N-terminal" evidence="2">
    <location>
        <begin position="18"/>
        <end position="296"/>
    </location>
</feature>
<accession>S5DSI3</accession>
<dbReference type="InterPro" id="IPR043129">
    <property type="entry name" value="ATPase_NBD"/>
</dbReference>
<evidence type="ECO:0000256" key="1">
    <source>
        <dbReference type="ARBA" id="ARBA00007125"/>
    </source>
</evidence>
<dbReference type="Gene3D" id="3.30.420.40">
    <property type="match status" value="1"/>
</dbReference>
<name>S5DSI3_9ACTN</name>
<dbReference type="InterPro" id="IPR003695">
    <property type="entry name" value="Ppx_GppA_N"/>
</dbReference>
<dbReference type="PANTHER" id="PTHR30005">
    <property type="entry name" value="EXOPOLYPHOSPHATASE"/>
    <property type="match status" value="1"/>
</dbReference>
<organism evidence="3">
    <name type="scientific">Candidatus Actinomarina minuta</name>
    <dbReference type="NCBI Taxonomy" id="1389454"/>
    <lineage>
        <taxon>Bacteria</taxon>
        <taxon>Bacillati</taxon>
        <taxon>Actinomycetota</taxon>
        <taxon>Actinomycetes</taxon>
        <taxon>Candidatus Actinomarinidae</taxon>
        <taxon>Candidatus Actinomarinales</taxon>
        <taxon>Candidatus Actinomarineae</taxon>
        <taxon>Candidatus Actinomarinaceae</taxon>
        <taxon>Candidatus Actinomarina</taxon>
    </lineage>
</organism>
<comment type="similarity">
    <text evidence="1">Belongs to the GppA/Ppx family.</text>
</comment>
<evidence type="ECO:0000313" key="3">
    <source>
        <dbReference type="EMBL" id="AGQ19960.1"/>
    </source>
</evidence>
<dbReference type="GO" id="GO:0016462">
    <property type="term" value="F:pyrophosphatase activity"/>
    <property type="evidence" value="ECO:0007669"/>
    <property type="project" value="TreeGrafter"/>
</dbReference>
<dbReference type="Gene3D" id="3.30.420.150">
    <property type="entry name" value="Exopolyphosphatase. Domain 2"/>
    <property type="match status" value="1"/>
</dbReference>
<dbReference type="Pfam" id="PF02541">
    <property type="entry name" value="Ppx-GppA"/>
    <property type="match status" value="1"/>
</dbReference>
<dbReference type="EMBL" id="KC811147">
    <property type="protein sequence ID" value="AGQ19960.1"/>
    <property type="molecule type" value="Genomic_DNA"/>
</dbReference>
<dbReference type="CDD" id="cd24054">
    <property type="entry name" value="ASKHA_NBD_AaPPX-GppA_MtPPX2-like"/>
    <property type="match status" value="1"/>
</dbReference>
<protein>
    <submittedName>
        <fullName evidence="3">Exopolyphosphatase</fullName>
    </submittedName>
</protein>
<proteinExistence type="inferred from homology"/>
<sequence>MVRVAAIDCGSNSTRLLISNVENGRLQNLLKQHEVTKLSENLIQTNEIADDSKKRFYKVLRKYLKIIENNKVEEVLCIGTAALRNSRNSDEIIDDVKSKFKLDLKIISGEEEGYLTGIGVQSSFEDLENYLIVDIGGQSTELIYDIDKRVNVDSKEIGVVMMNENFLNQNPISVFHEDNAFQFFDKIFYASDFSDRNLIGVSGTFTSVGSMYLNQSKYNENEIDKTNISYESIHRIYENLKLLTIPQIINSYPSLDPKRAATITAGLFLVINLLKKYEINQLKVSKSDILEGLILKYF</sequence>
<dbReference type="SUPFAM" id="SSF53067">
    <property type="entry name" value="Actin-like ATPase domain"/>
    <property type="match status" value="2"/>
</dbReference>
<dbReference type="InterPro" id="IPR050273">
    <property type="entry name" value="GppA/Ppx_hydrolase"/>
</dbReference>